<accession>A0A1I3KT14</accession>
<dbReference type="OrthoDB" id="556502at2"/>
<name>A0A1I3KT14_9HYPH</name>
<organism evidence="1 2">
    <name type="scientific">Aquamicrobium aerolatum DSM 21857</name>
    <dbReference type="NCBI Taxonomy" id="1121003"/>
    <lineage>
        <taxon>Bacteria</taxon>
        <taxon>Pseudomonadati</taxon>
        <taxon>Pseudomonadota</taxon>
        <taxon>Alphaproteobacteria</taxon>
        <taxon>Hyphomicrobiales</taxon>
        <taxon>Phyllobacteriaceae</taxon>
        <taxon>Aerobium</taxon>
    </lineage>
</organism>
<gene>
    <name evidence="1" type="ORF">SAMN03080618_01243</name>
</gene>
<dbReference type="RefSeq" id="WP_139207866.1">
    <property type="nucleotide sequence ID" value="NZ_FORF01000006.1"/>
</dbReference>
<protein>
    <submittedName>
        <fullName evidence="1">Uncharacterized protein</fullName>
    </submittedName>
</protein>
<dbReference type="EMBL" id="FORF01000006">
    <property type="protein sequence ID" value="SFI75577.1"/>
    <property type="molecule type" value="Genomic_DNA"/>
</dbReference>
<evidence type="ECO:0000313" key="1">
    <source>
        <dbReference type="EMBL" id="SFI75577.1"/>
    </source>
</evidence>
<dbReference type="AlphaFoldDB" id="A0A1I3KT14"/>
<evidence type="ECO:0000313" key="2">
    <source>
        <dbReference type="Proteomes" id="UP000242763"/>
    </source>
</evidence>
<keyword evidence="2" id="KW-1185">Reference proteome</keyword>
<dbReference type="STRING" id="1121003.SAMN03080618_01243"/>
<reference evidence="2" key="1">
    <citation type="submission" date="2016-10" db="EMBL/GenBank/DDBJ databases">
        <authorList>
            <person name="Varghese N."/>
            <person name="Submissions S."/>
        </authorList>
    </citation>
    <scope>NUCLEOTIDE SEQUENCE [LARGE SCALE GENOMIC DNA]</scope>
    <source>
        <strain evidence="2">DSM 21857</strain>
    </source>
</reference>
<proteinExistence type="predicted"/>
<sequence>MVQPLFYLHLSGTHASMDQRLRAVETWLCSGDPPERAPGMGALSAMYEAYRFTSSYNFDFGARPRNHHYRRAQLTRPQTLQNAGIRSRLLKSAGAAQDGSVLPYGKCA</sequence>
<dbReference type="Proteomes" id="UP000242763">
    <property type="component" value="Unassembled WGS sequence"/>
</dbReference>